<evidence type="ECO:0000313" key="3">
    <source>
        <dbReference type="Proteomes" id="UP000268070"/>
    </source>
</evidence>
<organism evidence="2 3">
    <name type="scientific">Alcaligenes aquatilis</name>
    <dbReference type="NCBI Taxonomy" id="323284"/>
    <lineage>
        <taxon>Bacteria</taxon>
        <taxon>Pseudomonadati</taxon>
        <taxon>Pseudomonadota</taxon>
        <taxon>Betaproteobacteria</taxon>
        <taxon>Burkholderiales</taxon>
        <taxon>Alcaligenaceae</taxon>
        <taxon>Alcaligenes</taxon>
    </lineage>
</organism>
<dbReference type="OrthoDB" id="9975611at2"/>
<sequence length="123" mass="12834">MSLCCAVGTKNPVGLVATVFPEFVARDGQEPTNVGRQGNKRQVGAARRRSRGHGLARLDGTRTRATVADKVMKSEKMAGQATARSGVSPAGKRQRAGPKQASRAVGVRDGQGWPPPVPSGMNG</sequence>
<accession>A0A3G2HT50</accession>
<dbReference type="KEGG" id="aaqu:D3M96_05700"/>
<name>A0A3G2HT50_9BURK</name>
<feature type="compositionally biased region" description="Pro residues" evidence="1">
    <location>
        <begin position="113"/>
        <end position="123"/>
    </location>
</feature>
<reference evidence="2 3" key="1">
    <citation type="submission" date="2018-09" db="EMBL/GenBank/DDBJ databases">
        <title>Complete genome sequence of the hydrocarbonoclastic bacterium Alcaligenes aquatilis QD168, isolated from a crude-oil polluted marine sediment of Central Chile.</title>
        <authorList>
            <person name="Duran R.E."/>
            <person name="Barra B."/>
            <person name="Salva-Serra F."/>
            <person name="Mendez V."/>
            <person name="Moore E.R.B."/>
            <person name="Seeger M."/>
        </authorList>
    </citation>
    <scope>NUCLEOTIDE SEQUENCE [LARGE SCALE GENOMIC DNA]</scope>
    <source>
        <strain evidence="2 3">QD168</strain>
    </source>
</reference>
<evidence type="ECO:0000313" key="2">
    <source>
        <dbReference type="EMBL" id="AYN20071.1"/>
    </source>
</evidence>
<dbReference type="EMBL" id="CP032153">
    <property type="protein sequence ID" value="AYN20071.1"/>
    <property type="molecule type" value="Genomic_DNA"/>
</dbReference>
<feature type="region of interest" description="Disordered" evidence="1">
    <location>
        <begin position="26"/>
        <end position="123"/>
    </location>
</feature>
<protein>
    <submittedName>
        <fullName evidence="2">Uncharacterized protein</fullName>
    </submittedName>
</protein>
<dbReference type="Proteomes" id="UP000268070">
    <property type="component" value="Chromosome"/>
</dbReference>
<dbReference type="AlphaFoldDB" id="A0A3G2HT50"/>
<evidence type="ECO:0000256" key="1">
    <source>
        <dbReference type="SAM" id="MobiDB-lite"/>
    </source>
</evidence>
<gene>
    <name evidence="2" type="ORF">D3M96_05700</name>
</gene>
<proteinExistence type="predicted"/>